<gene>
    <name evidence="8" type="primary">acpS</name>
    <name evidence="10" type="ORF">JOE21_003600</name>
</gene>
<evidence type="ECO:0000313" key="11">
    <source>
        <dbReference type="Proteomes" id="UP001185012"/>
    </source>
</evidence>
<feature type="binding site" evidence="8">
    <location>
        <position position="8"/>
    </location>
    <ligand>
        <name>Mg(2+)</name>
        <dbReference type="ChEBI" id="CHEBI:18420"/>
    </ligand>
</feature>
<evidence type="ECO:0000256" key="6">
    <source>
        <dbReference type="ARBA" id="ARBA00023098"/>
    </source>
</evidence>
<keyword evidence="8" id="KW-0963">Cytoplasm</keyword>
<evidence type="ECO:0000256" key="1">
    <source>
        <dbReference type="ARBA" id="ARBA00022516"/>
    </source>
</evidence>
<evidence type="ECO:0000256" key="3">
    <source>
        <dbReference type="ARBA" id="ARBA00022723"/>
    </source>
</evidence>
<keyword evidence="5 8" id="KW-0460">Magnesium</keyword>
<dbReference type="NCBIfam" id="TIGR00516">
    <property type="entry name" value="acpS"/>
    <property type="match status" value="1"/>
</dbReference>
<dbReference type="EC" id="2.7.8.7" evidence="8"/>
<dbReference type="InterPro" id="IPR008278">
    <property type="entry name" value="4-PPantetheinyl_Trfase_dom"/>
</dbReference>
<comment type="caution">
    <text evidence="10">The sequence shown here is derived from an EMBL/GenBank/DDBJ whole genome shotgun (WGS) entry which is preliminary data.</text>
</comment>
<dbReference type="Gene3D" id="3.90.470.20">
    <property type="entry name" value="4'-phosphopantetheinyl transferase domain"/>
    <property type="match status" value="1"/>
</dbReference>
<dbReference type="Proteomes" id="UP001185012">
    <property type="component" value="Unassembled WGS sequence"/>
</dbReference>
<keyword evidence="4 8" id="KW-0276">Fatty acid metabolism</keyword>
<dbReference type="InterPro" id="IPR037143">
    <property type="entry name" value="4-PPantetheinyl_Trfase_dom_sf"/>
</dbReference>
<dbReference type="NCBIfam" id="TIGR00556">
    <property type="entry name" value="pantethn_trn"/>
    <property type="match status" value="1"/>
</dbReference>
<dbReference type="SUPFAM" id="SSF56214">
    <property type="entry name" value="4'-phosphopantetheinyl transferase"/>
    <property type="match status" value="1"/>
</dbReference>
<dbReference type="HAMAP" id="MF_00101">
    <property type="entry name" value="AcpS"/>
    <property type="match status" value="1"/>
</dbReference>
<evidence type="ECO:0000256" key="7">
    <source>
        <dbReference type="ARBA" id="ARBA00023160"/>
    </source>
</evidence>
<proteinExistence type="inferred from homology"/>
<keyword evidence="1 8" id="KW-0444">Lipid biosynthesis</keyword>
<name>A0ABU1IS08_9BACL</name>
<comment type="catalytic activity">
    <reaction evidence="8">
        <text>apo-[ACP] + CoA = holo-[ACP] + adenosine 3',5'-bisphosphate + H(+)</text>
        <dbReference type="Rhea" id="RHEA:12068"/>
        <dbReference type="Rhea" id="RHEA-COMP:9685"/>
        <dbReference type="Rhea" id="RHEA-COMP:9690"/>
        <dbReference type="ChEBI" id="CHEBI:15378"/>
        <dbReference type="ChEBI" id="CHEBI:29999"/>
        <dbReference type="ChEBI" id="CHEBI:57287"/>
        <dbReference type="ChEBI" id="CHEBI:58343"/>
        <dbReference type="ChEBI" id="CHEBI:64479"/>
        <dbReference type="EC" id="2.7.8.7"/>
    </reaction>
</comment>
<evidence type="ECO:0000256" key="5">
    <source>
        <dbReference type="ARBA" id="ARBA00022842"/>
    </source>
</evidence>
<dbReference type="InterPro" id="IPR002582">
    <property type="entry name" value="ACPS"/>
</dbReference>
<feature type="domain" description="4'-phosphopantetheinyl transferase" evidence="9">
    <location>
        <begin position="4"/>
        <end position="118"/>
    </location>
</feature>
<evidence type="ECO:0000256" key="2">
    <source>
        <dbReference type="ARBA" id="ARBA00022679"/>
    </source>
</evidence>
<dbReference type="EMBL" id="JAVDQG010000010">
    <property type="protein sequence ID" value="MDR6227577.1"/>
    <property type="molecule type" value="Genomic_DNA"/>
</dbReference>
<keyword evidence="6 8" id="KW-0443">Lipid metabolism</keyword>
<evidence type="ECO:0000256" key="8">
    <source>
        <dbReference type="HAMAP-Rule" id="MF_00101"/>
    </source>
</evidence>
<evidence type="ECO:0000259" key="9">
    <source>
        <dbReference type="Pfam" id="PF01648"/>
    </source>
</evidence>
<accession>A0ABU1IS08</accession>
<keyword evidence="11" id="KW-1185">Reference proteome</keyword>
<evidence type="ECO:0000256" key="4">
    <source>
        <dbReference type="ARBA" id="ARBA00022832"/>
    </source>
</evidence>
<keyword evidence="3 8" id="KW-0479">Metal-binding</keyword>
<protein>
    <recommendedName>
        <fullName evidence="8">Holo-[acyl-carrier-protein] synthase</fullName>
        <shortName evidence="8">Holo-ACP synthase</shortName>
        <ecNumber evidence="8">2.7.8.7</ecNumber>
    </recommendedName>
    <alternativeName>
        <fullName evidence="8">4'-phosphopantetheinyl transferase AcpS</fullName>
    </alternativeName>
</protein>
<keyword evidence="7 8" id="KW-0275">Fatty acid biosynthesis</keyword>
<dbReference type="InterPro" id="IPR004568">
    <property type="entry name" value="Ppantetheine-prot_Trfase_dom"/>
</dbReference>
<sequence length="125" mass="13497">MIMGVGTDSVSCVRIARFGPERLAGRILTPEERETIPAGGQRLIEWMAGRFAAKEAISKAAGSGIGATVGFRDITIHPDERGKPIAHVSDAARRRLGWLGDVQIHLSITHTEDHALAFAVMEQRG</sequence>
<reference evidence="10 11" key="1">
    <citation type="submission" date="2023-07" db="EMBL/GenBank/DDBJ databases">
        <title>Genomic Encyclopedia of Type Strains, Phase IV (KMG-IV): sequencing the most valuable type-strain genomes for metagenomic binning, comparative biology and taxonomic classification.</title>
        <authorList>
            <person name="Goeker M."/>
        </authorList>
    </citation>
    <scope>NUCLEOTIDE SEQUENCE [LARGE SCALE GENOMIC DNA]</scope>
    <source>
        <strain evidence="10 11">DSM 45903</strain>
    </source>
</reference>
<evidence type="ECO:0000313" key="10">
    <source>
        <dbReference type="EMBL" id="MDR6227577.1"/>
    </source>
</evidence>
<comment type="subcellular location">
    <subcellularLocation>
        <location evidence="8">Cytoplasm</location>
    </subcellularLocation>
</comment>
<keyword evidence="2 8" id="KW-0808">Transferase</keyword>
<organism evidence="10 11">
    <name type="scientific">Desmospora profundinema</name>
    <dbReference type="NCBI Taxonomy" id="1571184"/>
    <lineage>
        <taxon>Bacteria</taxon>
        <taxon>Bacillati</taxon>
        <taxon>Bacillota</taxon>
        <taxon>Bacilli</taxon>
        <taxon>Bacillales</taxon>
        <taxon>Thermoactinomycetaceae</taxon>
        <taxon>Desmospora</taxon>
    </lineage>
</organism>
<comment type="function">
    <text evidence="8">Transfers the 4'-phosphopantetheine moiety from coenzyme A to a Ser of acyl-carrier-protein.</text>
</comment>
<feature type="binding site" evidence="8">
    <location>
        <position position="55"/>
    </location>
    <ligand>
        <name>Mg(2+)</name>
        <dbReference type="ChEBI" id="CHEBI:18420"/>
    </ligand>
</feature>
<dbReference type="Pfam" id="PF01648">
    <property type="entry name" value="ACPS"/>
    <property type="match status" value="1"/>
</dbReference>
<dbReference type="GO" id="GO:0008897">
    <property type="term" value="F:holo-[acyl-carrier-protein] synthase activity"/>
    <property type="evidence" value="ECO:0007669"/>
    <property type="project" value="UniProtKB-EC"/>
</dbReference>
<comment type="cofactor">
    <cofactor evidence="8">
        <name>Mg(2+)</name>
        <dbReference type="ChEBI" id="CHEBI:18420"/>
    </cofactor>
</comment>
<comment type="similarity">
    <text evidence="8">Belongs to the P-Pant transferase superfamily. AcpS family.</text>
</comment>